<dbReference type="OrthoDB" id="540004at2759"/>
<accession>W7I0Z7</accession>
<keyword evidence="4" id="KW-0472">Membrane</keyword>
<dbReference type="Proteomes" id="UP000024837">
    <property type="component" value="Unassembled WGS sequence"/>
</dbReference>
<gene>
    <name evidence="6" type="ORF">DRE_04565</name>
</gene>
<feature type="compositionally biased region" description="Polar residues" evidence="3">
    <location>
        <begin position="724"/>
        <end position="737"/>
    </location>
</feature>
<keyword evidence="5" id="KW-0732">Signal</keyword>
<evidence type="ECO:0000256" key="5">
    <source>
        <dbReference type="SAM" id="SignalP"/>
    </source>
</evidence>
<evidence type="ECO:0000256" key="4">
    <source>
        <dbReference type="SAM" id="Phobius"/>
    </source>
</evidence>
<keyword evidence="1" id="KW-0880">Kelch repeat</keyword>
<evidence type="ECO:0000256" key="2">
    <source>
        <dbReference type="ARBA" id="ARBA00022737"/>
    </source>
</evidence>
<evidence type="ECO:0000313" key="6">
    <source>
        <dbReference type="EMBL" id="EWC46187.1"/>
    </source>
</evidence>
<protein>
    <submittedName>
        <fullName evidence="6">Uncharacterized protein</fullName>
    </submittedName>
</protein>
<keyword evidence="7" id="KW-1185">Reference proteome</keyword>
<evidence type="ECO:0000256" key="3">
    <source>
        <dbReference type="SAM" id="MobiDB-lite"/>
    </source>
</evidence>
<dbReference type="SUPFAM" id="SSF50965">
    <property type="entry name" value="Galactose oxidase, central domain"/>
    <property type="match status" value="1"/>
</dbReference>
<sequence length="785" mass="84653">MAWRLLIAVLPALSEALVIADSAIERHEGHLSRRALGNNVMCSWEQASSAIIRDQLYISGGVLRRANITDPNSTPRIDINTIPNSVFYLNLGTPFNTSSVPFKTIDAPFSQVTDGFMAANDNSFWLYGGLIGETDSILSYPPANDVRVYDAYRQGAVRDWSQGWQIGPALSSGVSRYVAGGAGVNVRELNATYYFSGARGQNWGEIRGPGRVFDENRANVTSSQFISADLSEQVRTTWTNTTLPSVARPRVDGEMVYVPAGKIGSLIVLGGVTRAEWQVPTSAERSSGAWDAAITQSVNTGPSFFERVEVYDLSGKQWYLQNTTGDIPPTGISQFCATVATSQDGNSHQIYVYGGYQGLSKTFPVPVYDSVYVLSIPAFQWIKISDGELSTARKGHKCVKPLPDQMFIIGGAPAGETQCNDIVRIFNLNTLQFSTEYDPSVYEEYKVPQRIIDVIGGDASGGATKTASRWAAATLETIFATERPPSKAINWYPYASVPASSTPSVNIIQTKSETPKFVYPVIAVCIVVVLAIVGGLIAFFIIRRRRQRREAKAAGNEQFQNTEKDTKLSAAYQQYPPDPAHGYNSYNSISTVAPAYSQHLHDGSPQIYFELPADPKGPAELDSGGEPAKLGVINENGIESLSIVPTPATEHPSSSNHLSIGTRQSVFSEATTPMDHDVSPLTPDPEIAGNPGGRHSSASEFSWWRRQSSKGSAIARRFSSLSRASITRTSTGLSRNDSLIAPPAAGAPATENLTPPSPLSERPVPSNASTDSVPAPAPAPPTNTS</sequence>
<dbReference type="InterPro" id="IPR015915">
    <property type="entry name" value="Kelch-typ_b-propeller"/>
</dbReference>
<feature type="region of interest" description="Disordered" evidence="3">
    <location>
        <begin position="724"/>
        <end position="785"/>
    </location>
</feature>
<organism evidence="6 7">
    <name type="scientific">Drechslerella stenobrocha 248</name>
    <dbReference type="NCBI Taxonomy" id="1043628"/>
    <lineage>
        <taxon>Eukaryota</taxon>
        <taxon>Fungi</taxon>
        <taxon>Dikarya</taxon>
        <taxon>Ascomycota</taxon>
        <taxon>Pezizomycotina</taxon>
        <taxon>Orbiliomycetes</taxon>
        <taxon>Orbiliales</taxon>
        <taxon>Orbiliaceae</taxon>
        <taxon>Drechslerella</taxon>
    </lineage>
</organism>
<keyword evidence="4" id="KW-0812">Transmembrane</keyword>
<name>W7I0Z7_9PEZI</name>
<feature type="signal peptide" evidence="5">
    <location>
        <begin position="1"/>
        <end position="16"/>
    </location>
</feature>
<dbReference type="InterPro" id="IPR011043">
    <property type="entry name" value="Gal_Oxase/kelch_b-propeller"/>
</dbReference>
<feature type="compositionally biased region" description="Pro residues" evidence="3">
    <location>
        <begin position="775"/>
        <end position="785"/>
    </location>
</feature>
<keyword evidence="2" id="KW-0677">Repeat</keyword>
<keyword evidence="4" id="KW-1133">Transmembrane helix</keyword>
<dbReference type="HOGENOM" id="CLU_012508_1_1_1"/>
<reference evidence="6 7" key="1">
    <citation type="submission" date="2013-05" db="EMBL/GenBank/DDBJ databases">
        <title>Drechslerella stenobrocha genome reveals carnivorous origination and mechanical trapping mechanism of predatory fungi.</title>
        <authorList>
            <person name="Liu X."/>
            <person name="Zhang W."/>
            <person name="Liu K."/>
        </authorList>
    </citation>
    <scope>NUCLEOTIDE SEQUENCE [LARGE SCALE GENOMIC DNA]</scope>
    <source>
        <strain evidence="6 7">248</strain>
    </source>
</reference>
<feature type="transmembrane region" description="Helical" evidence="4">
    <location>
        <begin position="517"/>
        <end position="542"/>
    </location>
</feature>
<dbReference type="AlphaFoldDB" id="W7I0Z7"/>
<dbReference type="EMBL" id="KI966420">
    <property type="protein sequence ID" value="EWC46187.1"/>
    <property type="molecule type" value="Genomic_DNA"/>
</dbReference>
<dbReference type="PANTHER" id="PTHR46228">
    <property type="entry name" value="KELCH DOMAIN-CONTAINING PROTEIN"/>
    <property type="match status" value="1"/>
</dbReference>
<evidence type="ECO:0000313" key="7">
    <source>
        <dbReference type="Proteomes" id="UP000024837"/>
    </source>
</evidence>
<proteinExistence type="predicted"/>
<feature type="chain" id="PRO_5004895656" evidence="5">
    <location>
        <begin position="17"/>
        <end position="785"/>
    </location>
</feature>
<evidence type="ECO:0000256" key="1">
    <source>
        <dbReference type="ARBA" id="ARBA00022441"/>
    </source>
</evidence>
<dbReference type="Gene3D" id="2.120.10.80">
    <property type="entry name" value="Kelch-type beta propeller"/>
    <property type="match status" value="1"/>
</dbReference>
<feature type="region of interest" description="Disordered" evidence="3">
    <location>
        <begin position="672"/>
        <end position="701"/>
    </location>
</feature>
<dbReference type="PANTHER" id="PTHR46228:SF2">
    <property type="entry name" value="KELCH REPEAT PROTEIN (AFU_ORTHOLOGUE AFUA_4G14350)"/>
    <property type="match status" value="1"/>
</dbReference>